<accession>A0ABD0WY80</accession>
<dbReference type="AlphaFoldDB" id="A0ABD0WY80"/>
<reference evidence="1 2" key="1">
    <citation type="submission" date="2024-06" db="EMBL/GenBank/DDBJ databases">
        <authorList>
            <person name="Pan Q."/>
            <person name="Wen M."/>
            <person name="Jouanno E."/>
            <person name="Zahm M."/>
            <person name="Klopp C."/>
            <person name="Cabau C."/>
            <person name="Louis A."/>
            <person name="Berthelot C."/>
            <person name="Parey E."/>
            <person name="Roest Crollius H."/>
            <person name="Montfort J."/>
            <person name="Robinson-Rechavi M."/>
            <person name="Bouchez O."/>
            <person name="Lampietro C."/>
            <person name="Lopez Roques C."/>
            <person name="Donnadieu C."/>
            <person name="Postlethwait J."/>
            <person name="Bobe J."/>
            <person name="Verreycken H."/>
            <person name="Guiguen Y."/>
        </authorList>
    </citation>
    <scope>NUCLEOTIDE SEQUENCE [LARGE SCALE GENOMIC DNA]</scope>
    <source>
        <strain evidence="1">Up_M1</strain>
        <tissue evidence="1">Testis</tissue>
    </source>
</reference>
<evidence type="ECO:0000313" key="2">
    <source>
        <dbReference type="Proteomes" id="UP001557470"/>
    </source>
</evidence>
<evidence type="ECO:0000313" key="1">
    <source>
        <dbReference type="EMBL" id="KAL0985375.1"/>
    </source>
</evidence>
<gene>
    <name evidence="1" type="ORF">UPYG_G00156100</name>
</gene>
<dbReference type="EMBL" id="JAGEUA010000004">
    <property type="protein sequence ID" value="KAL0985375.1"/>
    <property type="molecule type" value="Genomic_DNA"/>
</dbReference>
<comment type="caution">
    <text evidence="1">The sequence shown here is derived from an EMBL/GenBank/DDBJ whole genome shotgun (WGS) entry which is preliminary data.</text>
</comment>
<name>A0ABD0WY80_UMBPY</name>
<dbReference type="Proteomes" id="UP001557470">
    <property type="component" value="Unassembled WGS sequence"/>
</dbReference>
<protein>
    <submittedName>
        <fullName evidence="1">Uncharacterized protein</fullName>
    </submittedName>
</protein>
<organism evidence="1 2">
    <name type="scientific">Umbra pygmaea</name>
    <name type="common">Eastern mudminnow</name>
    <dbReference type="NCBI Taxonomy" id="75934"/>
    <lineage>
        <taxon>Eukaryota</taxon>
        <taxon>Metazoa</taxon>
        <taxon>Chordata</taxon>
        <taxon>Craniata</taxon>
        <taxon>Vertebrata</taxon>
        <taxon>Euteleostomi</taxon>
        <taxon>Actinopterygii</taxon>
        <taxon>Neopterygii</taxon>
        <taxon>Teleostei</taxon>
        <taxon>Protacanthopterygii</taxon>
        <taxon>Esociformes</taxon>
        <taxon>Umbridae</taxon>
        <taxon>Umbra</taxon>
    </lineage>
</organism>
<proteinExistence type="predicted"/>
<sequence>MFVENERVSSRITARLFALWDGDTVQLSTVMSWSGQAFPQMKSVSVLSGLTLRGGADIHAQISSQIRVSPRCQKGERREIVECHQHSSDRRVHVRL</sequence>
<keyword evidence="2" id="KW-1185">Reference proteome</keyword>